<dbReference type="InterPro" id="IPR013103">
    <property type="entry name" value="RVT_2"/>
</dbReference>
<dbReference type="OrthoDB" id="1917367at2759"/>
<feature type="domain" description="Reverse transcriptase Ty1/copia-type" evidence="1">
    <location>
        <begin position="129"/>
        <end position="250"/>
    </location>
</feature>
<protein>
    <submittedName>
        <fullName evidence="3">Retrovirus-related Pol polyprotein from transposon TNT 1-94</fullName>
    </submittedName>
</protein>
<evidence type="ECO:0000259" key="1">
    <source>
        <dbReference type="Pfam" id="PF07727"/>
    </source>
</evidence>
<comment type="caution">
    <text evidence="3">The sequence shown here is derived from an EMBL/GenBank/DDBJ whole genome shotgun (WGS) entry which is preliminary data.</text>
</comment>
<evidence type="ECO:0000313" key="4">
    <source>
        <dbReference type="Proteomes" id="UP000325315"/>
    </source>
</evidence>
<organism evidence="3 4">
    <name type="scientific">Gossypium australe</name>
    <dbReference type="NCBI Taxonomy" id="47621"/>
    <lineage>
        <taxon>Eukaryota</taxon>
        <taxon>Viridiplantae</taxon>
        <taxon>Streptophyta</taxon>
        <taxon>Embryophyta</taxon>
        <taxon>Tracheophyta</taxon>
        <taxon>Spermatophyta</taxon>
        <taxon>Magnoliopsida</taxon>
        <taxon>eudicotyledons</taxon>
        <taxon>Gunneridae</taxon>
        <taxon>Pentapetalae</taxon>
        <taxon>rosids</taxon>
        <taxon>malvids</taxon>
        <taxon>Malvales</taxon>
        <taxon>Malvaceae</taxon>
        <taxon>Malvoideae</taxon>
        <taxon>Gossypium</taxon>
    </lineage>
</organism>
<sequence length="337" mass="39486">MWFVQIEESKDVDILSIKEFKEIEDVDQMATTAEAEVEAVAKVEETMFINRINIKETNFMKEEEDGLWHFRYGYLSFGGLQMLQRKKMVASLPHLFNPAYVCEECVLDLELQVEDNLQPLHEQAIIQRNKTWELAELPRGHKIVDMKWVYKTKLKKNGEVDKCKARLVTKGYSQELGIDYKEVFALDARHDTIRMVIALAAQNSWSIFQLDVKSTFLHRDLNELVFVKQPPGYFKIGEEHKVYKNDQTMFEKFKKSMMVEFDMPGLGRMHYFLGIEVVQLDAGIFISQRRYVQDILMRFQMVDCNPVYTPAETSLKFVKMAMEETLIVLCTSKLWEA</sequence>
<accession>A0A5B6U3I5</accession>
<dbReference type="Pfam" id="PF07727">
    <property type="entry name" value="RVT_2"/>
    <property type="match status" value="1"/>
</dbReference>
<reference evidence="3" key="1">
    <citation type="submission" date="2019-08" db="EMBL/GenBank/DDBJ databases">
        <authorList>
            <person name="Liu F."/>
        </authorList>
    </citation>
    <scope>NUCLEOTIDE SEQUENCE [LARGE SCALE GENOMIC DNA]</scope>
    <source>
        <strain evidence="3">PA1801</strain>
        <tissue evidence="3">Leaf</tissue>
    </source>
</reference>
<gene>
    <name evidence="3" type="ORF">EPI10_034426</name>
</gene>
<evidence type="ECO:0000313" key="3">
    <source>
        <dbReference type="EMBL" id="KAA3452480.1"/>
    </source>
</evidence>
<dbReference type="Proteomes" id="UP000325315">
    <property type="component" value="Unassembled WGS sequence"/>
</dbReference>
<name>A0A5B6U3I5_9ROSI</name>
<proteinExistence type="predicted"/>
<dbReference type="EMBL" id="SMMG02000027">
    <property type="protein sequence ID" value="KAA3452480.1"/>
    <property type="molecule type" value="Genomic_DNA"/>
</dbReference>
<dbReference type="Pfam" id="PF13976">
    <property type="entry name" value="gag_pre-integrs"/>
    <property type="match status" value="1"/>
</dbReference>
<dbReference type="InterPro" id="IPR025724">
    <property type="entry name" value="GAG-pre-integrase_dom"/>
</dbReference>
<dbReference type="AlphaFoldDB" id="A0A5B6U3I5"/>
<feature type="domain" description="GAG-pre-integrase" evidence="2">
    <location>
        <begin position="62"/>
        <end position="107"/>
    </location>
</feature>
<evidence type="ECO:0000259" key="2">
    <source>
        <dbReference type="Pfam" id="PF13976"/>
    </source>
</evidence>
<keyword evidence="4" id="KW-1185">Reference proteome</keyword>